<reference evidence="5 6" key="1">
    <citation type="submission" date="2022-06" db="EMBL/GenBank/DDBJ databases">
        <title>Haloarcula sp. a new haloarchaeum isolate from saline soil.</title>
        <authorList>
            <person name="Strakova D."/>
            <person name="Galisteo C."/>
            <person name="Sanchez-Porro C."/>
            <person name="Ventosa A."/>
        </authorList>
    </citation>
    <scope>NUCLEOTIDE SEQUENCE [LARGE SCALE GENOMIC DNA]</scope>
    <source>
        <strain evidence="5 6">S1AR25-5A</strain>
    </source>
</reference>
<dbReference type="PANTHER" id="PTHR43685">
    <property type="entry name" value="GLYCOSYLTRANSFERASE"/>
    <property type="match status" value="1"/>
</dbReference>
<keyword evidence="3 5" id="KW-0808">Transferase</keyword>
<evidence type="ECO:0000313" key="5">
    <source>
        <dbReference type="EMBL" id="MDS0220946.1"/>
    </source>
</evidence>
<sequence>MSNITVSGLVPTYAGDNANELRTAIKSLLNQTRQLDELVVVEDGPLTEELIITLDRLENESNIPLIREKLSENIGQGGARREGVKRASCDLIAFHDADDIAVPNRIEQSLKVLLQTGSDLVGGYIEEFEGDPENPHAIRKVPCDPVEIRKYAKFRSPINQTAALARKKSILEAGNYRAVNRMEDYELWVRMLMTGHELRNIPEVLAKVRAGRSMYNRRGGIDYAREEVRIQQYMVQLGFISRYRALYNILARVGIRLLPNSVRGYIYRNFLRE</sequence>
<dbReference type="AlphaFoldDB" id="A0AAE4EVL6"/>
<gene>
    <name evidence="5" type="ORF">NDI54_06240</name>
</gene>
<evidence type="ECO:0000313" key="6">
    <source>
        <dbReference type="Proteomes" id="UP001253439"/>
    </source>
</evidence>
<dbReference type="GO" id="GO:0016757">
    <property type="term" value="F:glycosyltransferase activity"/>
    <property type="evidence" value="ECO:0007669"/>
    <property type="project" value="UniProtKB-KW"/>
</dbReference>
<dbReference type="InterPro" id="IPR001173">
    <property type="entry name" value="Glyco_trans_2-like"/>
</dbReference>
<evidence type="ECO:0000256" key="3">
    <source>
        <dbReference type="ARBA" id="ARBA00022679"/>
    </source>
</evidence>
<organism evidence="5 6">
    <name type="scientific">Haloarcula terrestris</name>
    <dbReference type="NCBI Taxonomy" id="2950533"/>
    <lineage>
        <taxon>Archaea</taxon>
        <taxon>Methanobacteriati</taxon>
        <taxon>Methanobacteriota</taxon>
        <taxon>Stenosarchaea group</taxon>
        <taxon>Halobacteria</taxon>
        <taxon>Halobacteriales</taxon>
        <taxon>Haloarculaceae</taxon>
        <taxon>Haloarcula</taxon>
    </lineage>
</organism>
<dbReference type="SUPFAM" id="SSF53448">
    <property type="entry name" value="Nucleotide-diphospho-sugar transferases"/>
    <property type="match status" value="1"/>
</dbReference>
<feature type="domain" description="Glycosyltransferase 2-like" evidence="4">
    <location>
        <begin position="9"/>
        <end position="155"/>
    </location>
</feature>
<dbReference type="PANTHER" id="PTHR43685:SF5">
    <property type="entry name" value="GLYCOSYLTRANSFERASE EPSE-RELATED"/>
    <property type="match status" value="1"/>
</dbReference>
<evidence type="ECO:0000256" key="2">
    <source>
        <dbReference type="ARBA" id="ARBA00022676"/>
    </source>
</evidence>
<keyword evidence="6" id="KW-1185">Reference proteome</keyword>
<dbReference type="Pfam" id="PF00535">
    <property type="entry name" value="Glycos_transf_2"/>
    <property type="match status" value="1"/>
</dbReference>
<comment type="similarity">
    <text evidence="1">Belongs to the glycosyltransferase 2 family.</text>
</comment>
<keyword evidence="2 5" id="KW-0328">Glycosyltransferase</keyword>
<name>A0AAE4EVL6_9EURY</name>
<dbReference type="InterPro" id="IPR050834">
    <property type="entry name" value="Glycosyltransf_2"/>
</dbReference>
<evidence type="ECO:0000259" key="4">
    <source>
        <dbReference type="Pfam" id="PF00535"/>
    </source>
</evidence>
<protein>
    <submittedName>
        <fullName evidence="5">Glycosyltransferase</fullName>
        <ecNumber evidence="5">2.4.-.-</ecNumber>
    </submittedName>
</protein>
<dbReference type="Gene3D" id="3.90.550.10">
    <property type="entry name" value="Spore Coat Polysaccharide Biosynthesis Protein SpsA, Chain A"/>
    <property type="match status" value="1"/>
</dbReference>
<proteinExistence type="inferred from homology"/>
<evidence type="ECO:0000256" key="1">
    <source>
        <dbReference type="ARBA" id="ARBA00006739"/>
    </source>
</evidence>
<dbReference type="Proteomes" id="UP001253439">
    <property type="component" value="Unassembled WGS sequence"/>
</dbReference>
<dbReference type="EC" id="2.4.-.-" evidence="5"/>
<comment type="caution">
    <text evidence="5">The sequence shown here is derived from an EMBL/GenBank/DDBJ whole genome shotgun (WGS) entry which is preliminary data.</text>
</comment>
<accession>A0AAE4EVL6</accession>
<dbReference type="InterPro" id="IPR029044">
    <property type="entry name" value="Nucleotide-diphossugar_trans"/>
</dbReference>
<dbReference type="EMBL" id="JAMQOM010000002">
    <property type="protein sequence ID" value="MDS0220946.1"/>
    <property type="molecule type" value="Genomic_DNA"/>
</dbReference>
<dbReference type="RefSeq" id="WP_310895606.1">
    <property type="nucleotide sequence ID" value="NZ_JAMQOM010000002.1"/>
</dbReference>